<protein>
    <submittedName>
        <fullName evidence="2">Uncharacterized protein</fullName>
    </submittedName>
</protein>
<organism evidence="2 3">
    <name type="scientific">Phytophthora nicotianae P10297</name>
    <dbReference type="NCBI Taxonomy" id="1317064"/>
    <lineage>
        <taxon>Eukaryota</taxon>
        <taxon>Sar</taxon>
        <taxon>Stramenopiles</taxon>
        <taxon>Oomycota</taxon>
        <taxon>Peronosporomycetes</taxon>
        <taxon>Peronosporales</taxon>
        <taxon>Peronosporaceae</taxon>
        <taxon>Phytophthora</taxon>
    </lineage>
</organism>
<accession>W2YMB4</accession>
<dbReference type="EMBL" id="ANIY01003358">
    <property type="protein sequence ID" value="ETP36066.1"/>
    <property type="molecule type" value="Genomic_DNA"/>
</dbReference>
<dbReference type="AlphaFoldDB" id="W2YMB4"/>
<dbReference type="OrthoDB" id="10646212at2759"/>
<dbReference type="Proteomes" id="UP000018948">
    <property type="component" value="Unassembled WGS sequence"/>
</dbReference>
<name>W2YMB4_PHYNI</name>
<gene>
    <name evidence="2" type="ORF">F442_15895</name>
</gene>
<feature type="region of interest" description="Disordered" evidence="1">
    <location>
        <begin position="86"/>
        <end position="122"/>
    </location>
</feature>
<evidence type="ECO:0000256" key="1">
    <source>
        <dbReference type="SAM" id="MobiDB-lite"/>
    </source>
</evidence>
<reference evidence="2 3" key="1">
    <citation type="submission" date="2013-11" db="EMBL/GenBank/DDBJ databases">
        <title>The Genome Sequence of Phytophthora parasitica P10297.</title>
        <authorList>
            <consortium name="The Broad Institute Genomics Platform"/>
            <person name="Russ C."/>
            <person name="Tyler B."/>
            <person name="Panabieres F."/>
            <person name="Shan W."/>
            <person name="Tripathy S."/>
            <person name="Grunwald N."/>
            <person name="Machado M."/>
            <person name="Johnson C.S."/>
            <person name="Walker B."/>
            <person name="Young S.K."/>
            <person name="Zeng Q."/>
            <person name="Gargeya S."/>
            <person name="Fitzgerald M."/>
            <person name="Haas B."/>
            <person name="Abouelleil A."/>
            <person name="Allen A.W."/>
            <person name="Alvarado L."/>
            <person name="Arachchi H.M."/>
            <person name="Berlin A.M."/>
            <person name="Chapman S.B."/>
            <person name="Gainer-Dewar J."/>
            <person name="Goldberg J."/>
            <person name="Griggs A."/>
            <person name="Gujja S."/>
            <person name="Hansen M."/>
            <person name="Howarth C."/>
            <person name="Imamovic A."/>
            <person name="Ireland A."/>
            <person name="Larimer J."/>
            <person name="McCowan C."/>
            <person name="Murphy C."/>
            <person name="Pearson M."/>
            <person name="Poon T.W."/>
            <person name="Priest M."/>
            <person name="Roberts A."/>
            <person name="Saif S."/>
            <person name="Shea T."/>
            <person name="Sisk P."/>
            <person name="Sykes S."/>
            <person name="Wortman J."/>
            <person name="Nusbaum C."/>
            <person name="Birren B."/>
        </authorList>
    </citation>
    <scope>NUCLEOTIDE SEQUENCE [LARGE SCALE GENOMIC DNA]</scope>
    <source>
        <strain evidence="2 3">P10297</strain>
    </source>
</reference>
<evidence type="ECO:0000313" key="3">
    <source>
        <dbReference type="Proteomes" id="UP000018948"/>
    </source>
</evidence>
<comment type="caution">
    <text evidence="2">The sequence shown here is derived from an EMBL/GenBank/DDBJ whole genome shotgun (WGS) entry which is preliminary data.</text>
</comment>
<sequence>MEAIFNGAAVNITLTQVGSGLKSKFAASSLVFDYIYRPNQMENESLFAFTFSAWWRNLSPPEAQQFLDYSNDYYVSRELAKQRADDDVERYESYTDDGPAGGYESDDSNLSSDREANSEEWSLTADESLDHDFISDDTAVLSPTTTFTHLMERGPDAAYLVASQVVPPLLTDYGTIVTEDIDHCIALAEESFIARDQTPPLSVVFQANGIFPTQVEMLASALNGADT</sequence>
<evidence type="ECO:0000313" key="2">
    <source>
        <dbReference type="EMBL" id="ETP36066.1"/>
    </source>
</evidence>
<proteinExistence type="predicted"/>